<evidence type="ECO:0000256" key="3">
    <source>
        <dbReference type="ARBA" id="ARBA00023002"/>
    </source>
</evidence>
<comment type="caution">
    <text evidence="5">The sequence shown here is derived from an EMBL/GenBank/DDBJ whole genome shotgun (WGS) entry which is preliminary data.</text>
</comment>
<dbReference type="Pfam" id="PF13561">
    <property type="entry name" value="adh_short_C2"/>
    <property type="match status" value="1"/>
</dbReference>
<evidence type="ECO:0000313" key="5">
    <source>
        <dbReference type="EMBL" id="TXS89983.1"/>
    </source>
</evidence>
<gene>
    <name evidence="5" type="ORF">FVW59_15340</name>
</gene>
<keyword evidence="6" id="KW-1185">Reference proteome</keyword>
<evidence type="ECO:0000256" key="2">
    <source>
        <dbReference type="ARBA" id="ARBA00022857"/>
    </source>
</evidence>
<dbReference type="PANTHER" id="PTHR43618">
    <property type="entry name" value="7-ALPHA-HYDROXYSTEROID DEHYDROGENASE"/>
    <property type="match status" value="1"/>
</dbReference>
<dbReference type="OrthoDB" id="9803333at2"/>
<dbReference type="AlphaFoldDB" id="A0A5C8ZNB2"/>
<dbReference type="SMART" id="SM00822">
    <property type="entry name" value="PKS_KR"/>
    <property type="match status" value="1"/>
</dbReference>
<sequence length="255" mass="26444">MKDSIFDLTGKTVMVTGGGTGLGRHFAEVMAAAGARVIVCARRVEKLTETVSAIEAAGGQAVAQAMDVTSEDSVREAFAAAVGDSVVDVVVNNAGVVAKPSLLDTDVETWDNVQAANLKGPWLVAREAVRRLAAAEKPGRVVNISSILGSAVQKGTGPYSASKAALLHLTRNMAVEWARYGVTVNAIAPGYYVTDLAGEFLESPKGKALLARIPQRRLGVYDDLSGAILLLASDASAYMTGTCITVDGGLSLPIV</sequence>
<evidence type="ECO:0000259" key="4">
    <source>
        <dbReference type="SMART" id="SM00822"/>
    </source>
</evidence>
<dbReference type="SUPFAM" id="SSF51735">
    <property type="entry name" value="NAD(P)-binding Rossmann-fold domains"/>
    <property type="match status" value="1"/>
</dbReference>
<dbReference type="Gene3D" id="3.40.50.720">
    <property type="entry name" value="NAD(P)-binding Rossmann-like Domain"/>
    <property type="match status" value="1"/>
</dbReference>
<proteinExistence type="inferred from homology"/>
<accession>A0A5C8ZNB2</accession>
<evidence type="ECO:0000313" key="6">
    <source>
        <dbReference type="Proteomes" id="UP000321933"/>
    </source>
</evidence>
<evidence type="ECO:0000256" key="1">
    <source>
        <dbReference type="ARBA" id="ARBA00006484"/>
    </source>
</evidence>
<dbReference type="PANTHER" id="PTHR43618:SF8">
    <property type="entry name" value="7ALPHA-HYDROXYSTEROID DEHYDROGENASE"/>
    <property type="match status" value="1"/>
</dbReference>
<dbReference type="Proteomes" id="UP000321933">
    <property type="component" value="Unassembled WGS sequence"/>
</dbReference>
<dbReference type="RefSeq" id="WP_148065245.1">
    <property type="nucleotide sequence ID" value="NZ_VRYZ01000007.1"/>
</dbReference>
<protein>
    <submittedName>
        <fullName evidence="5">SDR family oxidoreductase</fullName>
    </submittedName>
</protein>
<organism evidence="5 6">
    <name type="scientific">Parahaliea aestuarii</name>
    <dbReference type="NCBI Taxonomy" id="1852021"/>
    <lineage>
        <taxon>Bacteria</taxon>
        <taxon>Pseudomonadati</taxon>
        <taxon>Pseudomonadota</taxon>
        <taxon>Gammaproteobacteria</taxon>
        <taxon>Cellvibrionales</taxon>
        <taxon>Halieaceae</taxon>
        <taxon>Parahaliea</taxon>
    </lineage>
</organism>
<dbReference type="InterPro" id="IPR020904">
    <property type="entry name" value="Sc_DH/Rdtase_CS"/>
</dbReference>
<feature type="domain" description="Ketoreductase" evidence="4">
    <location>
        <begin position="11"/>
        <end position="190"/>
    </location>
</feature>
<dbReference type="GO" id="GO:0016491">
    <property type="term" value="F:oxidoreductase activity"/>
    <property type="evidence" value="ECO:0007669"/>
    <property type="project" value="UniProtKB-KW"/>
</dbReference>
<dbReference type="PRINTS" id="PR00081">
    <property type="entry name" value="GDHRDH"/>
</dbReference>
<dbReference type="InterPro" id="IPR002347">
    <property type="entry name" value="SDR_fam"/>
</dbReference>
<dbReference type="FunFam" id="3.40.50.720:FF:000084">
    <property type="entry name" value="Short-chain dehydrogenase reductase"/>
    <property type="match status" value="1"/>
</dbReference>
<dbReference type="CDD" id="cd05233">
    <property type="entry name" value="SDR_c"/>
    <property type="match status" value="1"/>
</dbReference>
<keyword evidence="3" id="KW-0560">Oxidoreductase</keyword>
<comment type="similarity">
    <text evidence="1">Belongs to the short-chain dehydrogenases/reductases (SDR) family.</text>
</comment>
<dbReference type="PROSITE" id="PS00061">
    <property type="entry name" value="ADH_SHORT"/>
    <property type="match status" value="1"/>
</dbReference>
<dbReference type="PRINTS" id="PR00080">
    <property type="entry name" value="SDRFAMILY"/>
</dbReference>
<keyword evidence="2" id="KW-0521">NADP</keyword>
<name>A0A5C8ZNB2_9GAMM</name>
<dbReference type="InterPro" id="IPR052178">
    <property type="entry name" value="Sec_Metab_Biosynth_SDR"/>
</dbReference>
<reference evidence="5 6" key="1">
    <citation type="submission" date="2019-08" db="EMBL/GenBank/DDBJ databases">
        <title>Parahaliea maris sp. nov., isolated from the surface seawater.</title>
        <authorList>
            <person name="Liu Y."/>
        </authorList>
    </citation>
    <scope>NUCLEOTIDE SEQUENCE [LARGE SCALE GENOMIC DNA]</scope>
    <source>
        <strain evidence="5 6">S2-26</strain>
    </source>
</reference>
<dbReference type="EMBL" id="VRYZ01000007">
    <property type="protein sequence ID" value="TXS89983.1"/>
    <property type="molecule type" value="Genomic_DNA"/>
</dbReference>
<dbReference type="InterPro" id="IPR036291">
    <property type="entry name" value="NAD(P)-bd_dom_sf"/>
</dbReference>
<dbReference type="InterPro" id="IPR057326">
    <property type="entry name" value="KR_dom"/>
</dbReference>